<gene>
    <name evidence="6" type="ORF">JNE38_16265</name>
</gene>
<feature type="domain" description="Fe-containing alcohol dehydrogenase-like C-terminal" evidence="5">
    <location>
        <begin position="190"/>
        <end position="384"/>
    </location>
</feature>
<evidence type="ECO:0000256" key="1">
    <source>
        <dbReference type="ARBA" id="ARBA00007358"/>
    </source>
</evidence>
<accession>A0ABX7FHI6</accession>
<evidence type="ECO:0000256" key="3">
    <source>
        <dbReference type="ARBA" id="ARBA00023027"/>
    </source>
</evidence>
<dbReference type="PANTHER" id="PTHR11496">
    <property type="entry name" value="ALCOHOL DEHYDROGENASE"/>
    <property type="match status" value="1"/>
</dbReference>
<dbReference type="SUPFAM" id="SSF56796">
    <property type="entry name" value="Dehydroquinate synthase-like"/>
    <property type="match status" value="1"/>
</dbReference>
<keyword evidence="2" id="KW-0560">Oxidoreductase</keyword>
<sequence>MRDHQEFFLGTRLIFGPGCVEKMGDEIRKQGSKDILIVTDAGIVKSGVFDAVRQVLDASRIGYEVYDQVEPNPDVWHVDRSYLLMHNRTFDLIIAIGGGSVIDTAKALALLLTNKGFIRDYEGRGIFKNDAIPLFAVPTTVGTGSEVTRACVISDHERHRKMIVGGPSLAPKVTFLDANLVTKLPSHLVAATGIDALTHAIEGFVSKNANPITDALNLYAIHLISSSIRPAVADSSNLEAINGMLMASTITGIGAGNASLGIVHAISHVIGGHYEVSHGMVNGILLPHAIKWNWIANPMKFATIHDGLAMNPIQRSTEEKAKGTAETVRSLLQDINLPQSLREVGVDHSKLDEMAEQASKDGYLLFNPRRLSKDNIKTILQSAM</sequence>
<dbReference type="Gene3D" id="1.20.1090.10">
    <property type="entry name" value="Dehydroquinate synthase-like - alpha domain"/>
    <property type="match status" value="1"/>
</dbReference>
<proteinExistence type="inferred from homology"/>
<dbReference type="InterPro" id="IPR001670">
    <property type="entry name" value="ADH_Fe/GldA"/>
</dbReference>
<dbReference type="InterPro" id="IPR039697">
    <property type="entry name" value="Alcohol_dehydrogenase_Fe"/>
</dbReference>
<comment type="similarity">
    <text evidence="1">Belongs to the iron-containing alcohol dehydrogenase family.</text>
</comment>
<evidence type="ECO:0000313" key="6">
    <source>
        <dbReference type="EMBL" id="QRG65199.1"/>
    </source>
</evidence>
<dbReference type="Pfam" id="PF00465">
    <property type="entry name" value="Fe-ADH"/>
    <property type="match status" value="1"/>
</dbReference>
<dbReference type="PANTHER" id="PTHR11496:SF102">
    <property type="entry name" value="ALCOHOL DEHYDROGENASE 4"/>
    <property type="match status" value="1"/>
</dbReference>
<keyword evidence="7" id="KW-1185">Reference proteome</keyword>
<dbReference type="RefSeq" id="WP_203254717.1">
    <property type="nucleotide sequence ID" value="NZ_CP069127.1"/>
</dbReference>
<organism evidence="6 7">
    <name type="scientific">Brevibacillus choshinensis</name>
    <dbReference type="NCBI Taxonomy" id="54911"/>
    <lineage>
        <taxon>Bacteria</taxon>
        <taxon>Bacillati</taxon>
        <taxon>Bacillota</taxon>
        <taxon>Bacilli</taxon>
        <taxon>Bacillales</taxon>
        <taxon>Paenibacillaceae</taxon>
        <taxon>Brevibacillus</taxon>
    </lineage>
</organism>
<dbReference type="Proteomes" id="UP000596248">
    <property type="component" value="Chromosome"/>
</dbReference>
<feature type="domain" description="Alcohol dehydrogenase iron-type/glycerol dehydrogenase GldA" evidence="4">
    <location>
        <begin position="11"/>
        <end position="177"/>
    </location>
</feature>
<dbReference type="InterPro" id="IPR056798">
    <property type="entry name" value="ADH_Fe_C"/>
</dbReference>
<evidence type="ECO:0000259" key="5">
    <source>
        <dbReference type="Pfam" id="PF25137"/>
    </source>
</evidence>
<dbReference type="PROSITE" id="PS00913">
    <property type="entry name" value="ADH_IRON_1"/>
    <property type="match status" value="1"/>
</dbReference>
<evidence type="ECO:0000313" key="7">
    <source>
        <dbReference type="Proteomes" id="UP000596248"/>
    </source>
</evidence>
<protein>
    <submittedName>
        <fullName evidence="6">Iron-containing alcohol dehydrogenase</fullName>
    </submittedName>
</protein>
<name>A0ABX7FHI6_BRECH</name>
<dbReference type="EMBL" id="CP069127">
    <property type="protein sequence ID" value="QRG65199.1"/>
    <property type="molecule type" value="Genomic_DNA"/>
</dbReference>
<reference evidence="6 7" key="1">
    <citation type="submission" date="2021-01" db="EMBL/GenBank/DDBJ databases">
        <title>Identification of strong promoters based on the transcriptome of Brevibacillus choshinensis.</title>
        <authorList>
            <person name="Yao D."/>
            <person name="Zhang K."/>
            <person name="Wu J."/>
        </authorList>
    </citation>
    <scope>NUCLEOTIDE SEQUENCE [LARGE SCALE GENOMIC DNA]</scope>
    <source>
        <strain evidence="6 7">HPD31-SP3</strain>
    </source>
</reference>
<dbReference type="CDD" id="cd08551">
    <property type="entry name" value="Fe-ADH"/>
    <property type="match status" value="1"/>
</dbReference>
<evidence type="ECO:0000256" key="2">
    <source>
        <dbReference type="ARBA" id="ARBA00023002"/>
    </source>
</evidence>
<keyword evidence="3" id="KW-0520">NAD</keyword>
<dbReference type="Gene3D" id="3.40.50.1970">
    <property type="match status" value="1"/>
</dbReference>
<evidence type="ECO:0000259" key="4">
    <source>
        <dbReference type="Pfam" id="PF00465"/>
    </source>
</evidence>
<dbReference type="Pfam" id="PF25137">
    <property type="entry name" value="ADH_Fe_C"/>
    <property type="match status" value="1"/>
</dbReference>
<dbReference type="InterPro" id="IPR018211">
    <property type="entry name" value="ADH_Fe_CS"/>
</dbReference>